<proteinExistence type="predicted"/>
<gene>
    <name evidence="2" type="ORF">ITP53_04270</name>
</gene>
<dbReference type="RefSeq" id="WP_195893950.1">
    <property type="nucleotide sequence ID" value="NZ_JADOGI010000007.1"/>
</dbReference>
<organism evidence="2 3">
    <name type="scientific">Nonomuraea cypriaca</name>
    <dbReference type="NCBI Taxonomy" id="1187855"/>
    <lineage>
        <taxon>Bacteria</taxon>
        <taxon>Bacillati</taxon>
        <taxon>Actinomycetota</taxon>
        <taxon>Actinomycetes</taxon>
        <taxon>Streptosporangiales</taxon>
        <taxon>Streptosporangiaceae</taxon>
        <taxon>Nonomuraea</taxon>
    </lineage>
</organism>
<feature type="region of interest" description="Disordered" evidence="1">
    <location>
        <begin position="53"/>
        <end position="80"/>
    </location>
</feature>
<evidence type="ECO:0000256" key="1">
    <source>
        <dbReference type="SAM" id="MobiDB-lite"/>
    </source>
</evidence>
<keyword evidence="3" id="KW-1185">Reference proteome</keyword>
<evidence type="ECO:0000313" key="3">
    <source>
        <dbReference type="Proteomes" id="UP000605361"/>
    </source>
</evidence>
<protein>
    <submittedName>
        <fullName evidence="2">Uncharacterized protein</fullName>
    </submittedName>
</protein>
<name>A0A931A7Q6_9ACTN</name>
<evidence type="ECO:0000313" key="2">
    <source>
        <dbReference type="EMBL" id="MBF8184964.1"/>
    </source>
</evidence>
<sequence>MTLDGLQGSHRSIVLVAARSLFAFCRKRRSIFRNLTSGIHMGQHLNGLDQRLDQDESTRQPSAPWLLRRITTRHTSTAST</sequence>
<dbReference type="AlphaFoldDB" id="A0A931A7Q6"/>
<reference evidence="2" key="1">
    <citation type="submission" date="2020-11" db="EMBL/GenBank/DDBJ databases">
        <title>Whole-genome analyses of Nonomuraea sp. K274.</title>
        <authorList>
            <person name="Veyisoglu A."/>
        </authorList>
    </citation>
    <scope>NUCLEOTIDE SEQUENCE</scope>
    <source>
        <strain evidence="2">K274</strain>
    </source>
</reference>
<dbReference type="EMBL" id="JADOGI010000007">
    <property type="protein sequence ID" value="MBF8184964.1"/>
    <property type="molecule type" value="Genomic_DNA"/>
</dbReference>
<accession>A0A931A7Q6</accession>
<dbReference type="Proteomes" id="UP000605361">
    <property type="component" value="Unassembled WGS sequence"/>
</dbReference>
<comment type="caution">
    <text evidence="2">The sequence shown here is derived from an EMBL/GenBank/DDBJ whole genome shotgun (WGS) entry which is preliminary data.</text>
</comment>